<protein>
    <submittedName>
        <fullName evidence="2">Uncharacterized protein</fullName>
    </submittedName>
</protein>
<feature type="compositionally biased region" description="Polar residues" evidence="1">
    <location>
        <begin position="334"/>
        <end position="343"/>
    </location>
</feature>
<feature type="compositionally biased region" description="Pro residues" evidence="1">
    <location>
        <begin position="372"/>
        <end position="381"/>
    </location>
</feature>
<feature type="compositionally biased region" description="Polar residues" evidence="1">
    <location>
        <begin position="433"/>
        <end position="447"/>
    </location>
</feature>
<proteinExistence type="predicted"/>
<feature type="compositionally biased region" description="Basic and acidic residues" evidence="1">
    <location>
        <begin position="58"/>
        <end position="98"/>
    </location>
</feature>
<sequence length="596" mass="63143">MTKNGTVEIDPKTFEAHIKEDLPPSSGPDGSSPVETNEGRGKAGVMERPAPLPPRIGLKPDDKEAIFRMLELEEIKEQEQEREREREQANRSKQKEPENLGSGNHVGPEKPTSKPVSKGKGKEKEKEDGQAKDKAKGKGKGRKSVTWSETSQVKEFVPHETLEAKPTARLAIEPAPASSTTDGEVIPSIPFSAADQKRSSLSTGQTYEQPLAPESETETEPKERGGKEKKEIMKTMVVERPMAPPRTPGAGSGAYKQSRFRANALAKPKPSVVGASIPIPTPAPASIPAFVPTPTSTPHQAAPPILAASSTSPQEAPPVKPIVVERKMAPPTMPSSNKKSSVFSGKKKAAVSSTSAPTSATTPSPSAEKTSLPPPSPPSSLPPTVKSTVVERSIDPPTVPKPSAPGEPASRAKDDPDVHPSENPTPIPLSAPAVNSSPLPKQPSSKAQVEDLADDKEQDDSDDDDGDSDGYVEFSDVDDDGDDYEIDMDDRMMMREATVNYYRLKNLIQGRGGMDGLLDQGAGLMPAEEFVPINATVTSDLSSSELAPETYASNGTSQSKFRSSVFGPSDTSSISLPTLVPGGGAKGALQNAIRVA</sequence>
<feature type="compositionally biased region" description="Basic and acidic residues" evidence="1">
    <location>
        <begin position="219"/>
        <end position="231"/>
    </location>
</feature>
<organism evidence="2">
    <name type="scientific">Phaffia rhodozyma</name>
    <name type="common">Yeast</name>
    <name type="synonym">Xanthophyllomyces dendrorhous</name>
    <dbReference type="NCBI Taxonomy" id="264483"/>
    <lineage>
        <taxon>Eukaryota</taxon>
        <taxon>Fungi</taxon>
        <taxon>Dikarya</taxon>
        <taxon>Basidiomycota</taxon>
        <taxon>Agaricomycotina</taxon>
        <taxon>Tremellomycetes</taxon>
        <taxon>Cystofilobasidiales</taxon>
        <taxon>Mrakiaceae</taxon>
        <taxon>Phaffia</taxon>
    </lineage>
</organism>
<reference evidence="2" key="1">
    <citation type="submission" date="2014-08" db="EMBL/GenBank/DDBJ databases">
        <authorList>
            <person name="Sharma Rahul"/>
            <person name="Thines Marco"/>
        </authorList>
    </citation>
    <scope>NUCLEOTIDE SEQUENCE</scope>
</reference>
<dbReference type="EMBL" id="LN483142">
    <property type="protein sequence ID" value="CED83360.1"/>
    <property type="molecule type" value="Genomic_DNA"/>
</dbReference>
<feature type="compositionally biased region" description="Low complexity" evidence="1">
    <location>
        <begin position="23"/>
        <end position="33"/>
    </location>
</feature>
<feature type="compositionally biased region" description="Acidic residues" evidence="1">
    <location>
        <begin position="451"/>
        <end position="483"/>
    </location>
</feature>
<feature type="region of interest" description="Disordered" evidence="1">
    <location>
        <begin position="548"/>
        <end position="567"/>
    </location>
</feature>
<feature type="compositionally biased region" description="Low complexity" evidence="1">
    <location>
        <begin position="350"/>
        <end position="371"/>
    </location>
</feature>
<evidence type="ECO:0000313" key="2">
    <source>
        <dbReference type="EMBL" id="CED83360.1"/>
    </source>
</evidence>
<feature type="compositionally biased region" description="Polar residues" evidence="1">
    <location>
        <begin position="199"/>
        <end position="208"/>
    </location>
</feature>
<feature type="compositionally biased region" description="Basic and acidic residues" evidence="1">
    <location>
        <begin position="410"/>
        <end position="420"/>
    </location>
</feature>
<feature type="region of interest" description="Disordered" evidence="1">
    <location>
        <begin position="288"/>
        <end position="483"/>
    </location>
</feature>
<name>A0A0F7SS66_PHARH</name>
<feature type="compositionally biased region" description="Basic and acidic residues" evidence="1">
    <location>
        <begin position="9"/>
        <end position="22"/>
    </location>
</feature>
<dbReference type="AlphaFoldDB" id="A0A0F7SS66"/>
<feature type="region of interest" description="Disordered" evidence="1">
    <location>
        <begin position="1"/>
        <end position="231"/>
    </location>
</feature>
<feature type="compositionally biased region" description="Polar residues" evidence="1">
    <location>
        <begin position="548"/>
        <end position="562"/>
    </location>
</feature>
<evidence type="ECO:0000256" key="1">
    <source>
        <dbReference type="SAM" id="MobiDB-lite"/>
    </source>
</evidence>
<feature type="compositionally biased region" description="Basic and acidic residues" evidence="1">
    <location>
        <begin position="120"/>
        <end position="136"/>
    </location>
</feature>
<accession>A0A0F7SS66</accession>